<name>A0ABW8SLX3_9CLOT</name>
<organism evidence="2 3">
    <name type="scientific">Candidatus Clostridium eludens</name>
    <dbReference type="NCBI Taxonomy" id="3381663"/>
    <lineage>
        <taxon>Bacteria</taxon>
        <taxon>Bacillati</taxon>
        <taxon>Bacillota</taxon>
        <taxon>Clostridia</taxon>
        <taxon>Eubacteriales</taxon>
        <taxon>Clostridiaceae</taxon>
        <taxon>Clostridium</taxon>
    </lineage>
</organism>
<evidence type="ECO:0000313" key="2">
    <source>
        <dbReference type="EMBL" id="MFL0197005.1"/>
    </source>
</evidence>
<evidence type="ECO:0000313" key="3">
    <source>
        <dbReference type="Proteomes" id="UP001623660"/>
    </source>
</evidence>
<accession>A0ABW8SLX3</accession>
<keyword evidence="3" id="KW-1185">Reference proteome</keyword>
<reference evidence="2 3" key="1">
    <citation type="submission" date="2024-11" db="EMBL/GenBank/DDBJ databases">
        <authorList>
            <person name="Heng Y.C."/>
            <person name="Lim A.C.H."/>
            <person name="Lee J.K.Y."/>
            <person name="Kittelmann S."/>
        </authorList>
    </citation>
    <scope>NUCLEOTIDE SEQUENCE [LARGE SCALE GENOMIC DNA]</scope>
    <source>
        <strain evidence="2 3">WILCCON 0269</strain>
    </source>
</reference>
<dbReference type="EMBL" id="JBJHZX010000024">
    <property type="protein sequence ID" value="MFL0197005.1"/>
    <property type="molecule type" value="Genomic_DNA"/>
</dbReference>
<comment type="caution">
    <text evidence="2">The sequence shown here is derived from an EMBL/GenBank/DDBJ whole genome shotgun (WGS) entry which is preliminary data.</text>
</comment>
<dbReference type="RefSeq" id="WP_406793110.1">
    <property type="nucleotide sequence ID" value="NZ_JBJHZX010000024.1"/>
</dbReference>
<sequence length="127" mass="14060">MGAGNDMKQLGVEIELDRKRRIIFDLNSLCDMEEKYGSINDAIKAVGNLGKGGMKDFKYVLWKGLSNEDEKLTEEDAGRLIDAPMLGMLSDKLLLALGLSLPKDDRKLKNEGTKGTEIKKKDSLGQD</sequence>
<protein>
    <recommendedName>
        <fullName evidence="4">Phage portal protein</fullName>
    </recommendedName>
</protein>
<evidence type="ECO:0000256" key="1">
    <source>
        <dbReference type="SAM" id="MobiDB-lite"/>
    </source>
</evidence>
<gene>
    <name evidence="2" type="ORF">ACJDU8_15770</name>
</gene>
<feature type="region of interest" description="Disordered" evidence="1">
    <location>
        <begin position="105"/>
        <end position="127"/>
    </location>
</feature>
<proteinExistence type="predicted"/>
<evidence type="ECO:0008006" key="4">
    <source>
        <dbReference type="Google" id="ProtNLM"/>
    </source>
</evidence>
<dbReference type="Proteomes" id="UP001623660">
    <property type="component" value="Unassembled WGS sequence"/>
</dbReference>